<dbReference type="InterPro" id="IPR013126">
    <property type="entry name" value="Hsp_70_fam"/>
</dbReference>
<keyword evidence="2" id="KW-0547">Nucleotide-binding</keyword>
<dbReference type="PANTHER" id="PTHR14187">
    <property type="entry name" value="ALPHA KINASE/ELONGATION FACTOR 2 KINASE"/>
    <property type="match status" value="1"/>
</dbReference>
<protein>
    <submittedName>
        <fullName evidence="4">Uncharacterized protein</fullName>
    </submittedName>
</protein>
<dbReference type="Gene3D" id="3.30.420.40">
    <property type="match status" value="2"/>
</dbReference>
<reference evidence="4" key="1">
    <citation type="submission" date="2021-03" db="EMBL/GenBank/DDBJ databases">
        <authorList>
            <person name="Bekaert M."/>
        </authorList>
    </citation>
    <scope>NUCLEOTIDE SEQUENCE</scope>
</reference>
<evidence type="ECO:0000256" key="2">
    <source>
        <dbReference type="ARBA" id="ARBA00022741"/>
    </source>
</evidence>
<evidence type="ECO:0000313" key="4">
    <source>
        <dbReference type="EMBL" id="CAG2257756.1"/>
    </source>
</evidence>
<dbReference type="SUPFAM" id="SSF53067">
    <property type="entry name" value="Actin-like ATPase domain"/>
    <property type="match status" value="2"/>
</dbReference>
<dbReference type="InterPro" id="IPR043129">
    <property type="entry name" value="ATPase_NBD"/>
</dbReference>
<dbReference type="AlphaFoldDB" id="A0A8S3VIJ4"/>
<dbReference type="GO" id="GO:0005524">
    <property type="term" value="F:ATP binding"/>
    <property type="evidence" value="ECO:0007669"/>
    <property type="project" value="UniProtKB-KW"/>
</dbReference>
<comment type="similarity">
    <text evidence="1">Belongs to the heat shock protein 70 family.</text>
</comment>
<dbReference type="EMBL" id="CAJPWZ010003331">
    <property type="protein sequence ID" value="CAG2257756.1"/>
    <property type="molecule type" value="Genomic_DNA"/>
</dbReference>
<accession>A0A8S3VIJ4</accession>
<dbReference type="PANTHER" id="PTHR14187:SF5">
    <property type="entry name" value="HEAT SHOCK 70 KDA PROTEIN 12A"/>
    <property type="match status" value="1"/>
</dbReference>
<dbReference type="OrthoDB" id="6127299at2759"/>
<proteinExistence type="inferred from homology"/>
<dbReference type="Pfam" id="PF00012">
    <property type="entry name" value="HSP70"/>
    <property type="match status" value="1"/>
</dbReference>
<name>A0A8S3VIJ4_MYTED</name>
<organism evidence="4 5">
    <name type="scientific">Mytilus edulis</name>
    <name type="common">Blue mussel</name>
    <dbReference type="NCBI Taxonomy" id="6550"/>
    <lineage>
        <taxon>Eukaryota</taxon>
        <taxon>Metazoa</taxon>
        <taxon>Spiralia</taxon>
        <taxon>Lophotrochozoa</taxon>
        <taxon>Mollusca</taxon>
        <taxon>Bivalvia</taxon>
        <taxon>Autobranchia</taxon>
        <taxon>Pteriomorphia</taxon>
        <taxon>Mytilida</taxon>
        <taxon>Mytiloidea</taxon>
        <taxon>Mytilidae</taxon>
        <taxon>Mytilinae</taxon>
        <taxon>Mytilus</taxon>
    </lineage>
</organism>
<comment type="caution">
    <text evidence="4">The sequence shown here is derived from an EMBL/GenBank/DDBJ whole genome shotgun (WGS) entry which is preliminary data.</text>
</comment>
<evidence type="ECO:0000256" key="1">
    <source>
        <dbReference type="ARBA" id="ARBA00007381"/>
    </source>
</evidence>
<keyword evidence="5" id="KW-1185">Reference proteome</keyword>
<dbReference type="GO" id="GO:0140662">
    <property type="term" value="F:ATP-dependent protein folding chaperone"/>
    <property type="evidence" value="ECO:0007669"/>
    <property type="project" value="InterPro"/>
</dbReference>
<keyword evidence="3" id="KW-0067">ATP-binding</keyword>
<gene>
    <name evidence="4" type="ORF">MEDL_68928</name>
</gene>
<dbReference type="CDD" id="cd10229">
    <property type="entry name" value="ASKHA_NBD_HSP70_HSPA12"/>
    <property type="match status" value="1"/>
</dbReference>
<evidence type="ECO:0000256" key="3">
    <source>
        <dbReference type="ARBA" id="ARBA00022840"/>
    </source>
</evidence>
<sequence length="563" mass="63000">MGARSDKYLLVAALDFGTTYSGYAYALRGDFKTEPLNIHANQAWNSGSSQHWSLKTPTCLLLDKNKEFKSFGYDAENTYSDLVLDEEQSNYYFFNRFKMKLHKNKHLSSELILEDVTGKSVSAINVFALSIKALVDHLLELLEKRGTGMSRDDVRWVLTLPAIWTDSAKQFMRKAANKAGIPDKNLFIALEPEAASIYCQYLPTNKLHGAEAGFHMSKAGTRYMIVDLGGGTADITLHEKLPDGQLKEICRADGNDCGGTSVDNAFFQLFVKIVGAPLMNTMKQEEPGAYLDIFRAFENVKRTIDTTTTGKVNVTFPFATFDSLCQKHLSESFDSALASSKYKGDIIRRGDKIRFEVDLMKSLFAPTIDGIISLVKSVLEKREARMTSLIMMVGGFSECRLIQAELRKQFPKHRIIVPEQADLAVLKGAVLFGQNPSAIKSRVIKTTYGVAMTAKFDPTKHDEEHKSENSSVPVGTKITKSYSTTMEKQNEIKLSVYTTNNANPKYVDEKGCYLLGEIVMAIEDPSNEKRWFDIEFEFGKTEVSAVAMDKKSKQLCKATFNIK</sequence>
<evidence type="ECO:0000313" key="5">
    <source>
        <dbReference type="Proteomes" id="UP000683360"/>
    </source>
</evidence>
<dbReference type="Proteomes" id="UP000683360">
    <property type="component" value="Unassembled WGS sequence"/>
</dbReference>